<sequence>MRKSRKDKGKSREKYSSVRRPINKIKKCISLDKGLWPSIDILARERRQTRSELINEILKTILGSTKSMLIYELKEKGKQLNYAKFQAANYNSEEEIDKAIKELKAGR</sequence>
<evidence type="ECO:0000313" key="1">
    <source>
        <dbReference type="EMBL" id="KKM22178.1"/>
    </source>
</evidence>
<protein>
    <submittedName>
        <fullName evidence="1">Uncharacterized protein</fullName>
    </submittedName>
</protein>
<dbReference type="AlphaFoldDB" id="A0A0F9KJ51"/>
<organism evidence="1">
    <name type="scientific">marine sediment metagenome</name>
    <dbReference type="NCBI Taxonomy" id="412755"/>
    <lineage>
        <taxon>unclassified sequences</taxon>
        <taxon>metagenomes</taxon>
        <taxon>ecological metagenomes</taxon>
    </lineage>
</organism>
<comment type="caution">
    <text evidence="1">The sequence shown here is derived from an EMBL/GenBank/DDBJ whole genome shotgun (WGS) entry which is preliminary data.</text>
</comment>
<name>A0A0F9KJ51_9ZZZZ</name>
<accession>A0A0F9KJ51</accession>
<gene>
    <name evidence="1" type="ORF">LCGC14_1628020</name>
</gene>
<proteinExistence type="predicted"/>
<dbReference type="EMBL" id="LAZR01013392">
    <property type="protein sequence ID" value="KKM22178.1"/>
    <property type="molecule type" value="Genomic_DNA"/>
</dbReference>
<reference evidence="1" key="1">
    <citation type="journal article" date="2015" name="Nature">
        <title>Complex archaea that bridge the gap between prokaryotes and eukaryotes.</title>
        <authorList>
            <person name="Spang A."/>
            <person name="Saw J.H."/>
            <person name="Jorgensen S.L."/>
            <person name="Zaremba-Niedzwiedzka K."/>
            <person name="Martijn J."/>
            <person name="Lind A.E."/>
            <person name="van Eijk R."/>
            <person name="Schleper C."/>
            <person name="Guy L."/>
            <person name="Ettema T.J."/>
        </authorList>
    </citation>
    <scope>NUCLEOTIDE SEQUENCE</scope>
</reference>